<accession>A0A1Z5YRK7</accession>
<gene>
    <name evidence="2" type="ORF">HK14_14160</name>
</gene>
<dbReference type="Proteomes" id="UP000196086">
    <property type="component" value="Unassembled WGS sequence"/>
</dbReference>
<dbReference type="RefSeq" id="WP_086652137.1">
    <property type="nucleotide sequence ID" value="NZ_JOMQ01000070.1"/>
</dbReference>
<evidence type="ECO:0000313" key="3">
    <source>
        <dbReference type="Proteomes" id="UP000196086"/>
    </source>
</evidence>
<feature type="region of interest" description="Disordered" evidence="1">
    <location>
        <begin position="1"/>
        <end position="23"/>
    </location>
</feature>
<protein>
    <submittedName>
        <fullName evidence="2">Uncharacterized protein</fullName>
    </submittedName>
</protein>
<evidence type="ECO:0000313" key="2">
    <source>
        <dbReference type="EMBL" id="OUI99536.1"/>
    </source>
</evidence>
<name>A0A1Z5YRK7_9PROT</name>
<dbReference type="AlphaFoldDB" id="A0A1Z5YRK7"/>
<feature type="compositionally biased region" description="Basic residues" evidence="1">
    <location>
        <begin position="1"/>
        <end position="10"/>
    </location>
</feature>
<organism evidence="2 3">
    <name type="scientific">Acetobacter cibinongensis</name>
    <dbReference type="NCBI Taxonomy" id="146475"/>
    <lineage>
        <taxon>Bacteria</taxon>
        <taxon>Pseudomonadati</taxon>
        <taxon>Pseudomonadota</taxon>
        <taxon>Alphaproteobacteria</taxon>
        <taxon>Acetobacterales</taxon>
        <taxon>Acetobacteraceae</taxon>
        <taxon>Acetobacter</taxon>
    </lineage>
</organism>
<comment type="caution">
    <text evidence="2">The sequence shown here is derived from an EMBL/GenBank/DDBJ whole genome shotgun (WGS) entry which is preliminary data.</text>
</comment>
<proteinExistence type="predicted"/>
<dbReference type="EMBL" id="JOMQ01000070">
    <property type="protein sequence ID" value="OUI99536.1"/>
    <property type="molecule type" value="Genomic_DNA"/>
</dbReference>
<sequence length="60" mass="6927">MKKRKKRSTFRSRPVGPFKKRSGARSDLRVEDFDNLVAAMNQSIQRFISLLGHKFGSVFV</sequence>
<reference evidence="2 3" key="1">
    <citation type="submission" date="2014-06" db="EMBL/GenBank/DDBJ databases">
        <authorList>
            <person name="Ju J."/>
            <person name="Zhang J."/>
        </authorList>
    </citation>
    <scope>NUCLEOTIDE SEQUENCE [LARGE SCALE GENOMIC DNA]</scope>
    <source>
        <strain evidence="2 3">DsW_47</strain>
    </source>
</reference>
<evidence type="ECO:0000256" key="1">
    <source>
        <dbReference type="SAM" id="MobiDB-lite"/>
    </source>
</evidence>